<protein>
    <submittedName>
        <fullName evidence="1">Uncharacterized protein</fullName>
    </submittedName>
</protein>
<evidence type="ECO:0000313" key="3">
    <source>
        <dbReference type="Proteomes" id="UP000032287"/>
    </source>
</evidence>
<accession>A0A0D1M0J7</accession>
<dbReference type="Proteomes" id="UP000193588">
    <property type="component" value="Unassembled WGS sequence"/>
</dbReference>
<sequence length="115" mass="13587">MPYNKFDIKVGNAASQKNLEEFILSIDDYLGELLEKIQKIEPDYNPSIKYDYDQQLTSAESAKIDWTLRHITNHDERVQWLGTYFESIKGYGKPKEYLEKWTAALEQEIAEFPYE</sequence>
<dbReference type="RefSeq" id="WP_043707731.1">
    <property type="nucleotide sequence ID" value="NZ_CBCSCI010000005.1"/>
</dbReference>
<reference evidence="1 3" key="1">
    <citation type="journal article" date="2015" name="Microbiology (Mosc.)">
        <title>Genomics of the Weissella cibaria species with an examination of its metabolic traits.</title>
        <authorList>
            <person name="Lynch K.M."/>
            <person name="Lucid A."/>
            <person name="Arendt E.K."/>
            <person name="Sleator R.D."/>
            <person name="Lucey B."/>
            <person name="Coffey A."/>
        </authorList>
    </citation>
    <scope>NUCLEOTIDE SEQUENCE [LARGE SCALE GENOMIC DNA]</scope>
    <source>
        <strain evidence="1 3">MG1</strain>
    </source>
</reference>
<organism evidence="1 3">
    <name type="scientific">Weissella cibaria</name>
    <dbReference type="NCBI Taxonomy" id="137591"/>
    <lineage>
        <taxon>Bacteria</taxon>
        <taxon>Bacillati</taxon>
        <taxon>Bacillota</taxon>
        <taxon>Bacilli</taxon>
        <taxon>Lactobacillales</taxon>
        <taxon>Lactobacillaceae</taxon>
        <taxon>Weissella</taxon>
    </lineage>
</organism>
<evidence type="ECO:0000313" key="2">
    <source>
        <dbReference type="EMBL" id="OSP89106.1"/>
    </source>
</evidence>
<proteinExistence type="predicted"/>
<keyword evidence="3" id="KW-1185">Reference proteome</keyword>
<dbReference type="Proteomes" id="UP000032287">
    <property type="component" value="Unassembled WGS sequence"/>
</dbReference>
<evidence type="ECO:0000313" key="4">
    <source>
        <dbReference type="Proteomes" id="UP000193588"/>
    </source>
</evidence>
<dbReference type="EMBL" id="JWHU01000012">
    <property type="protein sequence ID" value="KIU21045.1"/>
    <property type="molecule type" value="Genomic_DNA"/>
</dbReference>
<gene>
    <name evidence="2" type="ORF">B9D04_08240</name>
    <name evidence="1" type="ORF">QX99_00801</name>
</gene>
<comment type="caution">
    <text evidence="1">The sequence shown here is derived from an EMBL/GenBank/DDBJ whole genome shotgun (WGS) entry which is preliminary data.</text>
</comment>
<dbReference type="PATRIC" id="fig|137591.25.peg.773"/>
<dbReference type="AlphaFoldDB" id="A0A0D1M0J7"/>
<reference evidence="2 4" key="2">
    <citation type="submission" date="2017-04" db="EMBL/GenBank/DDBJ databases">
        <title>The genome sequence of Weissella cibaria isolated from wild Drosophila.</title>
        <authorList>
            <person name="Ricks N.J."/>
            <person name="Carroll C."/>
            <person name="Walters A."/>
            <person name="Newell P.D."/>
            <person name="Chaston J.M."/>
        </authorList>
    </citation>
    <scope>NUCLEOTIDE SEQUENCE [LARGE SCALE GENOMIC DNA]</scope>
    <source>
        <strain evidence="2 4">DmW_103</strain>
    </source>
</reference>
<evidence type="ECO:0000313" key="1">
    <source>
        <dbReference type="EMBL" id="KIU21045.1"/>
    </source>
</evidence>
<dbReference type="EMBL" id="NDXJ01000011">
    <property type="protein sequence ID" value="OSP89106.1"/>
    <property type="molecule type" value="Genomic_DNA"/>
</dbReference>
<name>A0A0D1M0J7_9LACO</name>